<dbReference type="EMBL" id="QPKB01000003">
    <property type="protein sequence ID" value="RWR78555.1"/>
    <property type="molecule type" value="Genomic_DNA"/>
</dbReference>
<reference evidence="3 4" key="1">
    <citation type="journal article" date="2019" name="Nat. Plants">
        <title>Stout camphor tree genome fills gaps in understanding of flowering plant genome evolution.</title>
        <authorList>
            <person name="Chaw S.M."/>
            <person name="Liu Y.C."/>
            <person name="Wu Y.W."/>
            <person name="Wang H.Y."/>
            <person name="Lin C.I."/>
            <person name="Wu C.S."/>
            <person name="Ke H.M."/>
            <person name="Chang L.Y."/>
            <person name="Hsu C.Y."/>
            <person name="Yang H.T."/>
            <person name="Sudianto E."/>
            <person name="Hsu M.H."/>
            <person name="Wu K.P."/>
            <person name="Wang L.N."/>
            <person name="Leebens-Mack J.H."/>
            <person name="Tsai I.J."/>
        </authorList>
    </citation>
    <scope>NUCLEOTIDE SEQUENCE [LARGE SCALE GENOMIC DNA]</scope>
    <source>
        <strain evidence="4">cv. Chaw 1501</strain>
        <tissue evidence="3">Young leaves</tissue>
    </source>
</reference>
<name>A0A443NJ73_9MAGN</name>
<dbReference type="PANTHER" id="PTHR35689">
    <property type="entry name" value="EARLY ENDOSOME ANTIGEN"/>
    <property type="match status" value="1"/>
</dbReference>
<sequence>MDLSPDLDKYIHESIAHTLGLPVSSKTLELKLAATEEARNHLQNQIFRLEEQLKEKDQKLDGSRAEAAMNAQALKKCVEEIQNLSKEREHLLNQCRRWEKECALYDRDREALMEFGNDADERAKEAEARALEAENSCRGLSEELEYYKHEFKRRTMNEAKAAEELLVLRQRKEELELARLQGCSDNHLACSQCSSVRENKETGSCLLSTVPDDSSGVGTIEEVQILQPVMSSILAKANSTRQLKDEVAANPRSFLEAHMGQEPCQRLWKSLKPLTKDILALAAEVELLQKDKEHLRINLHRAEEEVKVLFEENNVLHKEYKKLLRQCTREKNHVGSEGKHATSVSAKGKRKSSPRTPSSPDRTVEFCGPDSPRQPLSPLQQNSPDSRMRKK</sequence>
<feature type="region of interest" description="Disordered" evidence="2">
    <location>
        <begin position="331"/>
        <end position="391"/>
    </location>
</feature>
<protein>
    <submittedName>
        <fullName evidence="3">Myocardial zonula adherens protein</fullName>
    </submittedName>
</protein>
<organism evidence="3 4">
    <name type="scientific">Cinnamomum micranthum f. kanehirae</name>
    <dbReference type="NCBI Taxonomy" id="337451"/>
    <lineage>
        <taxon>Eukaryota</taxon>
        <taxon>Viridiplantae</taxon>
        <taxon>Streptophyta</taxon>
        <taxon>Embryophyta</taxon>
        <taxon>Tracheophyta</taxon>
        <taxon>Spermatophyta</taxon>
        <taxon>Magnoliopsida</taxon>
        <taxon>Magnoliidae</taxon>
        <taxon>Laurales</taxon>
        <taxon>Lauraceae</taxon>
        <taxon>Cinnamomum</taxon>
    </lineage>
</organism>
<dbReference type="Proteomes" id="UP000283530">
    <property type="component" value="Unassembled WGS sequence"/>
</dbReference>
<dbReference type="AlphaFoldDB" id="A0A443NJ73"/>
<evidence type="ECO:0000256" key="1">
    <source>
        <dbReference type="SAM" id="Coils"/>
    </source>
</evidence>
<proteinExistence type="predicted"/>
<gene>
    <name evidence="3" type="ORF">CKAN_00709400</name>
</gene>
<dbReference type="STRING" id="337451.A0A443NJ73"/>
<accession>A0A443NJ73</accession>
<comment type="caution">
    <text evidence="3">The sequence shown here is derived from an EMBL/GenBank/DDBJ whole genome shotgun (WGS) entry which is preliminary data.</text>
</comment>
<feature type="coiled-coil region" evidence="1">
    <location>
        <begin position="278"/>
        <end position="319"/>
    </location>
</feature>
<dbReference type="PANTHER" id="PTHR35689:SF1">
    <property type="entry name" value="EARLY ENDOSOME ANTIGEN"/>
    <property type="match status" value="1"/>
</dbReference>
<evidence type="ECO:0000313" key="4">
    <source>
        <dbReference type="Proteomes" id="UP000283530"/>
    </source>
</evidence>
<dbReference type="OrthoDB" id="1913731at2759"/>
<feature type="coiled-coil region" evidence="1">
    <location>
        <begin position="25"/>
        <end position="178"/>
    </location>
</feature>
<evidence type="ECO:0000256" key="2">
    <source>
        <dbReference type="SAM" id="MobiDB-lite"/>
    </source>
</evidence>
<evidence type="ECO:0000313" key="3">
    <source>
        <dbReference type="EMBL" id="RWR78555.1"/>
    </source>
</evidence>
<keyword evidence="1" id="KW-0175">Coiled coil</keyword>
<keyword evidence="4" id="KW-1185">Reference proteome</keyword>
<feature type="compositionally biased region" description="Basic and acidic residues" evidence="2">
    <location>
        <begin position="331"/>
        <end position="340"/>
    </location>
</feature>